<dbReference type="Proteomes" id="UP000002218">
    <property type="component" value="Chromosome"/>
</dbReference>
<dbReference type="InterPro" id="IPR050921">
    <property type="entry name" value="T4SS_GSP_E_ATPase"/>
</dbReference>
<protein>
    <submittedName>
        <fullName evidence="4">Type II secretion system protein E</fullName>
    </submittedName>
</protein>
<dbReference type="PANTHER" id="PTHR30486:SF6">
    <property type="entry name" value="TYPE IV PILUS RETRACTATION ATPASE PILT"/>
    <property type="match status" value="1"/>
</dbReference>
<dbReference type="Gene3D" id="3.30.450.380">
    <property type="match status" value="1"/>
</dbReference>
<comment type="similarity">
    <text evidence="1">Belongs to the GSP E family.</text>
</comment>
<dbReference type="Pfam" id="PF00437">
    <property type="entry name" value="T2SSE"/>
    <property type="match status" value="1"/>
</dbReference>
<proteinExistence type="inferred from homology"/>
<evidence type="ECO:0000256" key="1">
    <source>
        <dbReference type="ARBA" id="ARBA00006611"/>
    </source>
</evidence>
<dbReference type="CDD" id="cd01130">
    <property type="entry name" value="VirB11-like_ATPase"/>
    <property type="match status" value="1"/>
</dbReference>
<sequence length="452" mass="49185">MTATSVFDYDVVRLLRERVADRMTRTKQERERHGSPELRGADEQQLAHSLITSEVQRYLADLLSAGHELPTDEGFDLRLIAAVDAAMYRAGELQELLDDSDIENIDINGSDEVFITFGDARGKVRGAPIAGSDDELIGIIQNLASYAGINARPFTRASPELDLRLPDGSRLSAVMAASERPIVSIRRNRFPQMFLSDLVDLGTIDERLACFLEACVRARMNIVIGGATDAGKTTLLRALINCIEPDERLITVERALELGLRRHPDLHADVVELEEVLPDPDGSGGLTIRELVRRTRRHNPSRVIVGEVLGPEVVEMLSAMSQGNNGSLSTLHARSAADVFNKLAQYAGQYERVDFPVAQSLIAGAVDFVVFIGKNRLLGGRRCVTQVLEVAGAPDGQVASSTIFAASPFDGRAIRVDDVALGLDRGVELADAGYDDTAGHHSYPPVIRARSA</sequence>
<reference evidence="4 5" key="2">
    <citation type="journal article" date="2010" name="Stand. Genomic Sci.">
        <title>Complete genome sequence of Nakamurella multipartita type strain (Y-104).</title>
        <authorList>
            <person name="Tice H."/>
            <person name="Mayilraj S."/>
            <person name="Sims D."/>
            <person name="Lapidus A."/>
            <person name="Nolan M."/>
            <person name="Lucas S."/>
            <person name="Glavina Del Rio T."/>
            <person name="Copeland A."/>
            <person name="Cheng J.F."/>
            <person name="Meincke L."/>
            <person name="Bruce D."/>
            <person name="Goodwin L."/>
            <person name="Pitluck S."/>
            <person name="Ivanova N."/>
            <person name="Mavromatis K."/>
            <person name="Ovchinnikova G."/>
            <person name="Pati A."/>
            <person name="Chen A."/>
            <person name="Palaniappan K."/>
            <person name="Land M."/>
            <person name="Hauser L."/>
            <person name="Chang Y.J."/>
            <person name="Jeffries C.D."/>
            <person name="Detter J.C."/>
            <person name="Brettin T."/>
            <person name="Rohde M."/>
            <person name="Goker M."/>
            <person name="Bristow J."/>
            <person name="Eisen J.A."/>
            <person name="Markowitz V."/>
            <person name="Hugenholtz P."/>
            <person name="Kyrpides N.C."/>
            <person name="Klenk H.P."/>
            <person name="Chen F."/>
        </authorList>
    </citation>
    <scope>NUCLEOTIDE SEQUENCE [LARGE SCALE GENOMIC DNA]</scope>
    <source>
        <strain evidence="5">ATCC 700099 / DSM 44233 / CIP 104796 / JCM 9543 / NBRC 105858 / Y-104</strain>
    </source>
</reference>
<dbReference type="eggNOG" id="COG4962">
    <property type="taxonomic scope" value="Bacteria"/>
</dbReference>
<dbReference type="InParanoid" id="C8X8Q3"/>
<feature type="region of interest" description="Disordered" evidence="2">
    <location>
        <begin position="23"/>
        <end position="44"/>
    </location>
</feature>
<evidence type="ECO:0000259" key="3">
    <source>
        <dbReference type="Pfam" id="PF00437"/>
    </source>
</evidence>
<dbReference type="PANTHER" id="PTHR30486">
    <property type="entry name" value="TWITCHING MOTILITY PROTEIN PILT"/>
    <property type="match status" value="1"/>
</dbReference>
<dbReference type="GO" id="GO:0016887">
    <property type="term" value="F:ATP hydrolysis activity"/>
    <property type="evidence" value="ECO:0007669"/>
    <property type="project" value="InterPro"/>
</dbReference>
<name>C8X8Q3_NAKMY</name>
<accession>C8X8Q3</accession>
<evidence type="ECO:0000313" key="4">
    <source>
        <dbReference type="EMBL" id="ACV79108.1"/>
    </source>
</evidence>
<keyword evidence="5" id="KW-1185">Reference proteome</keyword>
<evidence type="ECO:0000256" key="2">
    <source>
        <dbReference type="SAM" id="MobiDB-lite"/>
    </source>
</evidence>
<reference evidence="5" key="1">
    <citation type="submission" date="2009-09" db="EMBL/GenBank/DDBJ databases">
        <title>The complete genome of Nakamurella multipartita DSM 44233.</title>
        <authorList>
            <consortium name="US DOE Joint Genome Institute (JGI-PGF)"/>
            <person name="Lucas S."/>
            <person name="Copeland A."/>
            <person name="Lapidus A."/>
            <person name="Glavina del Rio T."/>
            <person name="Dalin E."/>
            <person name="Tice H."/>
            <person name="Bruce D."/>
            <person name="Goodwin L."/>
            <person name="Pitluck S."/>
            <person name="Kyrpides N."/>
            <person name="Mavromatis K."/>
            <person name="Ivanova N."/>
            <person name="Ovchinnikova G."/>
            <person name="Sims D."/>
            <person name="Meincke L."/>
            <person name="Brettin T."/>
            <person name="Detter J.C."/>
            <person name="Han C."/>
            <person name="Larimer F."/>
            <person name="Land M."/>
            <person name="Hauser L."/>
            <person name="Markowitz V."/>
            <person name="Cheng J.-F."/>
            <person name="Hugenholtz P."/>
            <person name="Woyke T."/>
            <person name="Wu D."/>
            <person name="Klenk H.-P."/>
            <person name="Eisen J.A."/>
        </authorList>
    </citation>
    <scope>NUCLEOTIDE SEQUENCE [LARGE SCALE GENOMIC DNA]</scope>
    <source>
        <strain evidence="5">ATCC 700099 / DSM 44233 / CIP 104796 / JCM 9543 / NBRC 105858 / Y-104</strain>
    </source>
</reference>
<feature type="compositionally biased region" description="Basic and acidic residues" evidence="2">
    <location>
        <begin position="23"/>
        <end position="42"/>
    </location>
</feature>
<gene>
    <name evidence="4" type="ordered locus">Namu_2762</name>
</gene>
<dbReference type="InterPro" id="IPR027417">
    <property type="entry name" value="P-loop_NTPase"/>
</dbReference>
<dbReference type="AlphaFoldDB" id="C8X8Q3"/>
<dbReference type="KEGG" id="nml:Namu_2762"/>
<dbReference type="RefSeq" id="WP_015747987.1">
    <property type="nucleotide sequence ID" value="NC_013235.1"/>
</dbReference>
<dbReference type="SUPFAM" id="SSF52540">
    <property type="entry name" value="P-loop containing nucleoside triphosphate hydrolases"/>
    <property type="match status" value="1"/>
</dbReference>
<feature type="domain" description="Bacterial type II secretion system protein E" evidence="3">
    <location>
        <begin position="93"/>
        <end position="351"/>
    </location>
</feature>
<dbReference type="STRING" id="479431.Namu_2762"/>
<evidence type="ECO:0000313" key="5">
    <source>
        <dbReference type="Proteomes" id="UP000002218"/>
    </source>
</evidence>
<organism evidence="4 5">
    <name type="scientific">Nakamurella multipartita (strain ATCC 700099 / DSM 44233 / CIP 104796 / JCM 9543 / NBRC 105858 / Y-104)</name>
    <name type="common">Microsphaera multipartita</name>
    <dbReference type="NCBI Taxonomy" id="479431"/>
    <lineage>
        <taxon>Bacteria</taxon>
        <taxon>Bacillati</taxon>
        <taxon>Actinomycetota</taxon>
        <taxon>Actinomycetes</taxon>
        <taxon>Nakamurellales</taxon>
        <taxon>Nakamurellaceae</taxon>
        <taxon>Nakamurella</taxon>
    </lineage>
</organism>
<dbReference type="EMBL" id="CP001737">
    <property type="protein sequence ID" value="ACV79108.1"/>
    <property type="molecule type" value="Genomic_DNA"/>
</dbReference>
<dbReference type="InterPro" id="IPR001482">
    <property type="entry name" value="T2SS/T4SS_dom"/>
</dbReference>
<dbReference type="HOGENOM" id="CLU_005379_6_0_11"/>
<dbReference type="Gene3D" id="3.40.50.300">
    <property type="entry name" value="P-loop containing nucleotide triphosphate hydrolases"/>
    <property type="match status" value="1"/>
</dbReference>